<evidence type="ECO:0000256" key="5">
    <source>
        <dbReference type="ARBA" id="ARBA00022840"/>
    </source>
</evidence>
<evidence type="ECO:0000313" key="11">
    <source>
        <dbReference type="EMBL" id="MFC5061697.1"/>
    </source>
</evidence>
<evidence type="ECO:0000256" key="6">
    <source>
        <dbReference type="ARBA" id="ARBA00022989"/>
    </source>
</evidence>
<sequence length="606" mass="68183">MESVDWGTEWLSSLIWIALVWVATVIGFAIVATLIVRLLTWGRQFWRLAGPWMDPRTGDDGWRPVLFVLGLLALVVLQVRLTILYTYQTNDLYTALQNLDAGAFWRSVGIFAVIAALSVLEALVTYYVGQRFLIRLWESLNHRLLGDWLGDRVYHRSRFSDTQVDNPDQRIQEDISSFARTSYSLSIGPAGAVQALVTLPSFTIILWHLSGPFTILGLEIPRAMTFIAFLYVIVATVFAFRIGKPLIRLNFLDEGLGAHYRYALIRVRDNAENIAFYRGESVERRTLDRRFGAVIANYRRIVVRTLKFNGFNLVITQISQVFPIILQAPRFFAQQISLGDVQQTAQAFGQVHDSLSFFRNAYDTFAGYRAVLDRLTGLLDADAEARALPTLDATDRSEGLAVRDLTVRTPDGALLVEELDLTLGESDTLLITGRSGFGKTTLLRSLADLWPYAEGSIERPGGPRSMFLSQQPYLPLGTVRAALAYPRPPEEVPDDEAGRVLREVALGHLVDRLDEEEVWWRTLSPGEQQRLGFARLVLTRPDVVFLDEATAALDEGLEHDLYSFVRRELPDLVLVSVGHRSSLETFHSRRLVLQGEGRWALESIGG</sequence>
<keyword evidence="5 11" id="KW-0067">ATP-binding</keyword>
<dbReference type="Gene3D" id="1.20.1560.10">
    <property type="entry name" value="ABC transporter type 1, transmembrane domain"/>
    <property type="match status" value="1"/>
</dbReference>
<dbReference type="CDD" id="cd03223">
    <property type="entry name" value="ABCD_peroxisomal_ALDP"/>
    <property type="match status" value="1"/>
</dbReference>
<feature type="transmembrane region" description="Helical" evidence="8">
    <location>
        <begin position="103"/>
        <end position="128"/>
    </location>
</feature>
<evidence type="ECO:0000256" key="3">
    <source>
        <dbReference type="ARBA" id="ARBA00022692"/>
    </source>
</evidence>
<keyword evidence="3 8" id="KW-0812">Transmembrane</keyword>
<evidence type="ECO:0000259" key="10">
    <source>
        <dbReference type="PROSITE" id="PS50929"/>
    </source>
</evidence>
<keyword evidence="12" id="KW-1185">Reference proteome</keyword>
<evidence type="ECO:0000256" key="8">
    <source>
        <dbReference type="SAM" id="Phobius"/>
    </source>
</evidence>
<keyword evidence="6 8" id="KW-1133">Transmembrane helix</keyword>
<evidence type="ECO:0000313" key="12">
    <source>
        <dbReference type="Proteomes" id="UP001595947"/>
    </source>
</evidence>
<dbReference type="InterPro" id="IPR011527">
    <property type="entry name" value="ABC1_TM_dom"/>
</dbReference>
<dbReference type="InterPro" id="IPR003439">
    <property type="entry name" value="ABC_transporter-like_ATP-bd"/>
</dbReference>
<dbReference type="PANTHER" id="PTHR11384:SF59">
    <property type="entry name" value="LYSOSOMAL COBALAMIN TRANSPORTER ABCD4"/>
    <property type="match status" value="1"/>
</dbReference>
<evidence type="ECO:0000259" key="9">
    <source>
        <dbReference type="PROSITE" id="PS50893"/>
    </source>
</evidence>
<feature type="transmembrane region" description="Helical" evidence="8">
    <location>
        <begin position="220"/>
        <end position="240"/>
    </location>
</feature>
<feature type="domain" description="ABC transmembrane type-1" evidence="10">
    <location>
        <begin position="65"/>
        <end position="367"/>
    </location>
</feature>
<dbReference type="InterPro" id="IPR050835">
    <property type="entry name" value="ABC_transporter_sub-D"/>
</dbReference>
<feature type="transmembrane region" description="Helical" evidence="8">
    <location>
        <begin position="187"/>
        <end position="208"/>
    </location>
</feature>
<dbReference type="EMBL" id="JBHSIV010000004">
    <property type="protein sequence ID" value="MFC5061697.1"/>
    <property type="molecule type" value="Genomic_DNA"/>
</dbReference>
<reference evidence="12" key="1">
    <citation type="journal article" date="2019" name="Int. J. Syst. Evol. Microbiol.">
        <title>The Global Catalogue of Microorganisms (GCM) 10K type strain sequencing project: providing services to taxonomists for standard genome sequencing and annotation.</title>
        <authorList>
            <consortium name="The Broad Institute Genomics Platform"/>
            <consortium name="The Broad Institute Genome Sequencing Center for Infectious Disease"/>
            <person name="Wu L."/>
            <person name="Ma J."/>
        </authorList>
    </citation>
    <scope>NUCLEOTIDE SEQUENCE [LARGE SCALE GENOMIC DNA]</scope>
    <source>
        <strain evidence="12">CGMCC 4.7093</strain>
    </source>
</reference>
<dbReference type="PROSITE" id="PS50929">
    <property type="entry name" value="ABC_TM1F"/>
    <property type="match status" value="1"/>
</dbReference>
<feature type="domain" description="ABC transporter" evidence="9">
    <location>
        <begin position="400"/>
        <end position="604"/>
    </location>
</feature>
<name>A0ABV9YIJ9_9PSEU</name>
<feature type="transmembrane region" description="Helical" evidence="8">
    <location>
        <begin position="61"/>
        <end position="83"/>
    </location>
</feature>
<keyword evidence="4" id="KW-0547">Nucleotide-binding</keyword>
<proteinExistence type="predicted"/>
<dbReference type="Gene3D" id="3.40.50.300">
    <property type="entry name" value="P-loop containing nucleotide triphosphate hydrolases"/>
    <property type="match status" value="1"/>
</dbReference>
<protein>
    <submittedName>
        <fullName evidence="11">ABC transporter ATP-binding protein/permease</fullName>
    </submittedName>
</protein>
<gene>
    <name evidence="11" type="ORF">ACFPBZ_05740</name>
</gene>
<keyword evidence="7 8" id="KW-0472">Membrane</keyword>
<comment type="caution">
    <text evidence="11">The sequence shown here is derived from an EMBL/GenBank/DDBJ whole genome shotgun (WGS) entry which is preliminary data.</text>
</comment>
<evidence type="ECO:0000256" key="1">
    <source>
        <dbReference type="ARBA" id="ARBA00004651"/>
    </source>
</evidence>
<dbReference type="InterPro" id="IPR027417">
    <property type="entry name" value="P-loop_NTPase"/>
</dbReference>
<evidence type="ECO:0000256" key="7">
    <source>
        <dbReference type="ARBA" id="ARBA00023136"/>
    </source>
</evidence>
<dbReference type="SMART" id="SM00382">
    <property type="entry name" value="AAA"/>
    <property type="match status" value="1"/>
</dbReference>
<dbReference type="Proteomes" id="UP001595947">
    <property type="component" value="Unassembled WGS sequence"/>
</dbReference>
<dbReference type="InterPro" id="IPR036640">
    <property type="entry name" value="ABC1_TM_sf"/>
</dbReference>
<dbReference type="PROSITE" id="PS00211">
    <property type="entry name" value="ABC_TRANSPORTER_1"/>
    <property type="match status" value="1"/>
</dbReference>
<evidence type="ECO:0000256" key="2">
    <source>
        <dbReference type="ARBA" id="ARBA00022448"/>
    </source>
</evidence>
<dbReference type="RefSeq" id="WP_378035047.1">
    <property type="nucleotide sequence ID" value="NZ_JBHSIV010000004.1"/>
</dbReference>
<keyword evidence="2" id="KW-0813">Transport</keyword>
<organism evidence="11 12">
    <name type="scientific">Actinomycetospora atypica</name>
    <dbReference type="NCBI Taxonomy" id="1290095"/>
    <lineage>
        <taxon>Bacteria</taxon>
        <taxon>Bacillati</taxon>
        <taxon>Actinomycetota</taxon>
        <taxon>Actinomycetes</taxon>
        <taxon>Pseudonocardiales</taxon>
        <taxon>Pseudonocardiaceae</taxon>
        <taxon>Actinomycetospora</taxon>
    </lineage>
</organism>
<dbReference type="Pfam" id="PF00005">
    <property type="entry name" value="ABC_tran"/>
    <property type="match status" value="1"/>
</dbReference>
<accession>A0ABV9YIJ9</accession>
<feature type="transmembrane region" description="Helical" evidence="8">
    <location>
        <begin position="14"/>
        <end position="40"/>
    </location>
</feature>
<dbReference type="PROSITE" id="PS50893">
    <property type="entry name" value="ABC_TRANSPORTER_2"/>
    <property type="match status" value="1"/>
</dbReference>
<dbReference type="SUPFAM" id="SSF52540">
    <property type="entry name" value="P-loop containing nucleoside triphosphate hydrolases"/>
    <property type="match status" value="1"/>
</dbReference>
<dbReference type="SUPFAM" id="SSF90123">
    <property type="entry name" value="ABC transporter transmembrane region"/>
    <property type="match status" value="1"/>
</dbReference>
<dbReference type="InterPro" id="IPR017871">
    <property type="entry name" value="ABC_transporter-like_CS"/>
</dbReference>
<evidence type="ECO:0000256" key="4">
    <source>
        <dbReference type="ARBA" id="ARBA00022741"/>
    </source>
</evidence>
<dbReference type="PANTHER" id="PTHR11384">
    <property type="entry name" value="ATP-BINDING CASSETTE, SUB-FAMILY D MEMBER"/>
    <property type="match status" value="1"/>
</dbReference>
<dbReference type="InterPro" id="IPR003593">
    <property type="entry name" value="AAA+_ATPase"/>
</dbReference>
<dbReference type="GO" id="GO:0005524">
    <property type="term" value="F:ATP binding"/>
    <property type="evidence" value="ECO:0007669"/>
    <property type="project" value="UniProtKB-KW"/>
</dbReference>
<comment type="subcellular location">
    <subcellularLocation>
        <location evidence="1">Cell membrane</location>
        <topology evidence="1">Multi-pass membrane protein</topology>
    </subcellularLocation>
</comment>
<dbReference type="Pfam" id="PF06472">
    <property type="entry name" value="ABC_membrane_2"/>
    <property type="match status" value="1"/>
</dbReference>